<evidence type="ECO:0000256" key="17">
    <source>
        <dbReference type="ARBA" id="ARBA00051243"/>
    </source>
</evidence>
<feature type="binding site" evidence="21">
    <location>
        <position position="688"/>
    </location>
    <ligand>
        <name>ATP</name>
        <dbReference type="ChEBI" id="CHEBI:30616"/>
    </ligand>
</feature>
<dbReference type="FunFam" id="1.10.510.10:FF:000007">
    <property type="entry name" value="Fibroblast growth factor receptor"/>
    <property type="match status" value="1"/>
</dbReference>
<evidence type="ECO:0000256" key="9">
    <source>
        <dbReference type="ARBA" id="ARBA00022840"/>
    </source>
</evidence>
<dbReference type="SUPFAM" id="SSF56112">
    <property type="entry name" value="Protein kinase-like (PK-like)"/>
    <property type="match status" value="1"/>
</dbReference>
<feature type="disulfide bond" evidence="22">
    <location>
        <begin position="117"/>
        <end position="166"/>
    </location>
</feature>
<keyword evidence="13 22" id="KW-1015">Disulfide bond</keyword>
<dbReference type="FunFam" id="2.60.40.10:FF:000016">
    <property type="entry name" value="Fibroblast growth factor receptor"/>
    <property type="match status" value="1"/>
</dbReference>
<dbReference type="InterPro" id="IPR016248">
    <property type="entry name" value="FGF_rcpt_fam"/>
</dbReference>
<evidence type="ECO:0000259" key="27">
    <source>
        <dbReference type="PROSITE" id="PS50011"/>
    </source>
</evidence>
<dbReference type="InterPro" id="IPR003599">
    <property type="entry name" value="Ig_sub"/>
</dbReference>
<keyword evidence="10 25" id="KW-1133">Transmembrane helix</keyword>
<dbReference type="SMART" id="SM00409">
    <property type="entry name" value="IG"/>
    <property type="match status" value="3"/>
</dbReference>
<dbReference type="Gene3D" id="1.10.510.10">
    <property type="entry name" value="Transferase(Phosphotransferase) domain 1"/>
    <property type="match status" value="1"/>
</dbReference>
<dbReference type="PROSITE" id="PS00107">
    <property type="entry name" value="PROTEIN_KINASE_ATP"/>
    <property type="match status" value="1"/>
</dbReference>
<gene>
    <name evidence="29" type="primary">fgfr1</name>
</gene>
<dbReference type="PIRSF" id="PIRSF000628">
    <property type="entry name" value="FGFR"/>
    <property type="match status" value="1"/>
</dbReference>
<dbReference type="InterPro" id="IPR007110">
    <property type="entry name" value="Ig-like_dom"/>
</dbReference>
<feature type="compositionally biased region" description="Low complexity" evidence="24">
    <location>
        <begin position="837"/>
        <end position="860"/>
    </location>
</feature>
<evidence type="ECO:0000256" key="25">
    <source>
        <dbReference type="SAM" id="Phobius"/>
    </source>
</evidence>
<dbReference type="PROSITE" id="PS50835">
    <property type="entry name" value="IG_LIKE"/>
    <property type="match status" value="3"/>
</dbReference>
<keyword evidence="11 19" id="KW-0472">Membrane</keyword>
<feature type="binding site" evidence="21 23">
    <location>
        <position position="570"/>
    </location>
    <ligand>
        <name>ATP</name>
        <dbReference type="ChEBI" id="CHEBI:30616"/>
    </ligand>
</feature>
<name>A0A8F2EGB9_ALIVI</name>
<dbReference type="Gene3D" id="3.30.200.20">
    <property type="entry name" value="Phosphorylase Kinase, domain 1"/>
    <property type="match status" value="1"/>
</dbReference>
<keyword evidence="6" id="KW-0677">Repeat</keyword>
<dbReference type="GO" id="GO:0005007">
    <property type="term" value="F:fibroblast growth factor receptor activity"/>
    <property type="evidence" value="ECO:0007669"/>
    <property type="project" value="InterPro"/>
</dbReference>
<evidence type="ECO:0000256" key="8">
    <source>
        <dbReference type="ARBA" id="ARBA00022777"/>
    </source>
</evidence>
<dbReference type="GO" id="GO:0043235">
    <property type="term" value="C:receptor complex"/>
    <property type="evidence" value="ECO:0007669"/>
    <property type="project" value="TreeGrafter"/>
</dbReference>
<dbReference type="Pfam" id="PF07679">
    <property type="entry name" value="I-set"/>
    <property type="match status" value="2"/>
</dbReference>
<evidence type="ECO:0000256" key="14">
    <source>
        <dbReference type="ARBA" id="ARBA00023170"/>
    </source>
</evidence>
<dbReference type="PRINTS" id="PR00109">
    <property type="entry name" value="TYRKINASE"/>
</dbReference>
<evidence type="ECO:0000256" key="20">
    <source>
        <dbReference type="PIRSR" id="PIRSR000628-1"/>
    </source>
</evidence>
<evidence type="ECO:0000256" key="19">
    <source>
        <dbReference type="PIRNR" id="PIRNR000628"/>
    </source>
</evidence>
<feature type="domain" description="Protein kinase" evidence="27">
    <location>
        <begin position="536"/>
        <end position="819"/>
    </location>
</feature>
<dbReference type="EC" id="2.7.10.1" evidence="19"/>
<evidence type="ECO:0000256" key="16">
    <source>
        <dbReference type="ARBA" id="ARBA00023319"/>
    </source>
</evidence>
<dbReference type="InterPro" id="IPR001245">
    <property type="entry name" value="Ser-Thr/Tyr_kinase_cat_dom"/>
</dbReference>
<evidence type="ECO:0000259" key="28">
    <source>
        <dbReference type="PROSITE" id="PS50835"/>
    </source>
</evidence>
<dbReference type="InterPro" id="IPR000719">
    <property type="entry name" value="Prot_kinase_dom"/>
</dbReference>
<keyword evidence="5 26" id="KW-0732">Signal</keyword>
<feature type="disulfide bond" evidence="22">
    <location>
        <begin position="338"/>
        <end position="399"/>
    </location>
</feature>
<keyword evidence="15" id="KW-0325">Glycoprotein</keyword>
<dbReference type="PROSITE" id="PS50011">
    <property type="entry name" value="PROTEIN_KINASE_DOM"/>
    <property type="match status" value="1"/>
</dbReference>
<evidence type="ECO:0000256" key="3">
    <source>
        <dbReference type="ARBA" id="ARBA00022679"/>
    </source>
</evidence>
<evidence type="ECO:0000256" key="10">
    <source>
        <dbReference type="ARBA" id="ARBA00022989"/>
    </source>
</evidence>
<comment type="catalytic activity">
    <reaction evidence="17 19">
        <text>L-tyrosyl-[protein] + ATP = O-phospho-L-tyrosyl-[protein] + ADP + H(+)</text>
        <dbReference type="Rhea" id="RHEA:10596"/>
        <dbReference type="Rhea" id="RHEA-COMP:10136"/>
        <dbReference type="Rhea" id="RHEA-COMP:20101"/>
        <dbReference type="ChEBI" id="CHEBI:15378"/>
        <dbReference type="ChEBI" id="CHEBI:30616"/>
        <dbReference type="ChEBI" id="CHEBI:46858"/>
        <dbReference type="ChEBI" id="CHEBI:61978"/>
        <dbReference type="ChEBI" id="CHEBI:456216"/>
        <dbReference type="EC" id="2.7.10.1"/>
    </reaction>
</comment>
<keyword evidence="8 19" id="KW-0418">Kinase</keyword>
<feature type="disulfide bond" evidence="22">
    <location>
        <begin position="243"/>
        <end position="292"/>
    </location>
</feature>
<evidence type="ECO:0000256" key="11">
    <source>
        <dbReference type="ARBA" id="ARBA00023136"/>
    </source>
</evidence>
<evidence type="ECO:0000256" key="2">
    <source>
        <dbReference type="ARBA" id="ARBA00022553"/>
    </source>
</evidence>
<feature type="transmembrane region" description="Helical" evidence="25">
    <location>
        <begin position="433"/>
        <end position="455"/>
    </location>
</feature>
<evidence type="ECO:0000256" key="18">
    <source>
        <dbReference type="ARBA" id="ARBA00056965"/>
    </source>
</evidence>
<feature type="domain" description="Ig-like" evidence="28">
    <location>
        <begin position="219"/>
        <end position="308"/>
    </location>
</feature>
<dbReference type="SMART" id="SM00219">
    <property type="entry name" value="TyrKc"/>
    <property type="match status" value="1"/>
</dbReference>
<evidence type="ECO:0000256" key="22">
    <source>
        <dbReference type="PIRSR" id="PIRSR000628-3"/>
    </source>
</evidence>
<dbReference type="InterPro" id="IPR003598">
    <property type="entry name" value="Ig_sub2"/>
</dbReference>
<dbReference type="SMART" id="SM00408">
    <property type="entry name" value="IGc2"/>
    <property type="match status" value="3"/>
</dbReference>
<comment type="subcellular location">
    <subcellularLocation>
        <location evidence="1">Membrane</location>
        <topology evidence="1">Single-pass membrane protein</topology>
    </subcellularLocation>
</comment>
<dbReference type="InterPro" id="IPR017441">
    <property type="entry name" value="Protein_kinase_ATP_BS"/>
</dbReference>
<dbReference type="AlphaFoldDB" id="A0A8F2EGB9"/>
<evidence type="ECO:0000256" key="7">
    <source>
        <dbReference type="ARBA" id="ARBA00022741"/>
    </source>
</evidence>
<dbReference type="InterPro" id="IPR036179">
    <property type="entry name" value="Ig-like_dom_sf"/>
</dbReference>
<evidence type="ECO:0000256" key="13">
    <source>
        <dbReference type="ARBA" id="ARBA00023157"/>
    </source>
</evidence>
<evidence type="ECO:0000256" key="4">
    <source>
        <dbReference type="ARBA" id="ARBA00022692"/>
    </source>
</evidence>
<dbReference type="InterPro" id="IPR011009">
    <property type="entry name" value="Kinase-like_dom_sf"/>
</dbReference>
<dbReference type="InterPro" id="IPR020635">
    <property type="entry name" value="Tyr_kinase_cat_dom"/>
</dbReference>
<dbReference type="PANTHER" id="PTHR24416">
    <property type="entry name" value="TYROSINE-PROTEIN KINASE RECEPTOR"/>
    <property type="match status" value="1"/>
</dbReference>
<reference evidence="29" key="1">
    <citation type="journal article" date="2021" name="Genes (Basel)">
        <title>Structural and Functional Characterization of the FGF Signaling Pathway in Regeneration of the Polychaete Worm Alitta virens (Annelida, Errantia).</title>
        <authorList>
            <person name="Shalaeva A.Y."/>
            <person name="Kostyuchenko R.P."/>
            <person name="Kozin V.V."/>
        </authorList>
    </citation>
    <scope>NUCLEOTIDE SEQUENCE</scope>
    <source>
        <tissue evidence="29">Regenerative bud</tissue>
    </source>
</reference>
<evidence type="ECO:0000256" key="24">
    <source>
        <dbReference type="SAM" id="MobiDB-lite"/>
    </source>
</evidence>
<keyword evidence="7 19" id="KW-0547">Nucleotide-binding</keyword>
<dbReference type="GO" id="GO:0008284">
    <property type="term" value="P:positive regulation of cell population proliferation"/>
    <property type="evidence" value="ECO:0007669"/>
    <property type="project" value="InterPro"/>
</dbReference>
<feature type="binding site" evidence="21">
    <location>
        <position position="624"/>
    </location>
    <ligand>
        <name>ATP</name>
        <dbReference type="ChEBI" id="CHEBI:30616"/>
    </ligand>
</feature>
<dbReference type="InterPro" id="IPR013783">
    <property type="entry name" value="Ig-like_fold"/>
</dbReference>
<keyword evidence="12 19" id="KW-0829">Tyrosine-protein kinase</keyword>
<dbReference type="SUPFAM" id="SSF48726">
    <property type="entry name" value="Immunoglobulin"/>
    <property type="match status" value="3"/>
</dbReference>
<feature type="binding site" evidence="21">
    <location>
        <begin position="542"/>
        <end position="548"/>
    </location>
    <ligand>
        <name>ATP</name>
        <dbReference type="ChEBI" id="CHEBI:30616"/>
    </ligand>
</feature>
<evidence type="ECO:0000256" key="15">
    <source>
        <dbReference type="ARBA" id="ARBA00023180"/>
    </source>
</evidence>
<sequence length="868" mass="98301">MTQKGHYGLSSDNCWRMCPTCLIFLLLLLLAAKGTPLDPSKHRRELPQDPGDPTGMTSSTPSPQDGGKKDRFGLHLLTASYYKPEKTSSSDKPEAPHIEEYHPVRETFEGQRTKLLCKTKGNPKPWVEWFYNGKRLRNSPDDGIEISRHAVKIASANRTHAGQYSCLASNKLGHAWLNFTLIVHGKKFRFRERRATGRRYNRYGRLRKIHRNALDEGPPKLHSNKDAKPMYAKPAGGSVEFKCKAVGRPKPTITWLKNGKHFTSRPYGKILTRRWSLKMDDLTEDDDGNYTCVVSNMHGSINWTHTLDVVLRLPYKPVIVRHPENQTVAIGGTAVFECRLFSDIMPHVQWLKHYMVNNSYLNEEGQPYFYVVQSSTNQSDPEMLVLENVTYDMEGMYTCLASNNLGFAYSTAWLFIESPRVEALREDDPFNTVTIVTISVGCVAIVILVFVVIGLRKRCCQGRQVAQPLKKRVVIMQTNTLYAGSSYKEWGSSQNSSVTPLVPTVRIEGSTQCAHSGIGEYEIPLDKEWEFPRERLVLGKQLGEGAFGMVIKADAVNMGNHSVGNTVAVKMLKDDATERELADLVQEMEVMKIIGRHINIINLLGSCTQNGPLYVIVEYAPYGNLRDFLRERRPPNSGYERPVSIYSNSKQIMYPLTYKDLVSFSYQVARGMEYLSSKMCIHRDLAARNVLVAEDCILKIADFGLTRNIPNHDYYKKTTDGRLPVKWMAPEALFDRKYTSKSDVWSHGVLLWEVFTLGGNPYPSVPVEKLFDLLREGHRMERPPYCSLEMYRIMLDCWHQLPGQRPAFYELVQDLDRVLINTAEEDYLVLDPLESPVSSAASDSQYSSMSVSSVGSAASVTEKLESPI</sequence>
<evidence type="ECO:0000256" key="12">
    <source>
        <dbReference type="ARBA" id="ARBA00023137"/>
    </source>
</evidence>
<dbReference type="InterPro" id="IPR013098">
    <property type="entry name" value="Ig_I-set"/>
</dbReference>
<feature type="binding site" evidence="21">
    <location>
        <position position="702"/>
    </location>
    <ligand>
        <name>ATP</name>
        <dbReference type="ChEBI" id="CHEBI:30616"/>
    </ligand>
</feature>
<dbReference type="FunFam" id="3.30.200.20:FF:000593">
    <property type="entry name" value="Predicted protein"/>
    <property type="match status" value="1"/>
</dbReference>
<feature type="signal peptide" evidence="26">
    <location>
        <begin position="1"/>
        <end position="34"/>
    </location>
</feature>
<evidence type="ECO:0000256" key="6">
    <source>
        <dbReference type="ARBA" id="ARBA00022737"/>
    </source>
</evidence>
<feature type="chain" id="PRO_5034534452" description="Fibroblast growth factor receptor" evidence="26">
    <location>
        <begin position="35"/>
        <end position="868"/>
    </location>
</feature>
<evidence type="ECO:0000256" key="1">
    <source>
        <dbReference type="ARBA" id="ARBA00004167"/>
    </source>
</evidence>
<feature type="binding site" evidence="21">
    <location>
        <begin position="618"/>
        <end position="620"/>
    </location>
    <ligand>
        <name>ATP</name>
        <dbReference type="ChEBI" id="CHEBI:30616"/>
    </ligand>
</feature>
<feature type="domain" description="Ig-like" evidence="28">
    <location>
        <begin position="96"/>
        <end position="170"/>
    </location>
</feature>
<keyword evidence="9 19" id="KW-0067">ATP-binding</keyword>
<dbReference type="FunFam" id="2.60.40.10:FF:000032">
    <property type="entry name" value="palladin isoform X1"/>
    <property type="match status" value="1"/>
</dbReference>
<dbReference type="GO" id="GO:0005524">
    <property type="term" value="F:ATP binding"/>
    <property type="evidence" value="ECO:0007669"/>
    <property type="project" value="UniProtKB-UniRule"/>
</dbReference>
<keyword evidence="14 19" id="KW-0675">Receptor</keyword>
<protein>
    <recommendedName>
        <fullName evidence="19">Fibroblast growth factor receptor</fullName>
        <ecNumber evidence="19">2.7.10.1</ecNumber>
    </recommendedName>
</protein>
<keyword evidence="4 25" id="KW-0812">Transmembrane</keyword>
<proteinExistence type="evidence at transcript level"/>
<evidence type="ECO:0000256" key="21">
    <source>
        <dbReference type="PIRSR" id="PIRSR000628-2"/>
    </source>
</evidence>
<evidence type="ECO:0000256" key="26">
    <source>
        <dbReference type="SAM" id="SignalP"/>
    </source>
</evidence>
<keyword evidence="16" id="KW-0393">Immunoglobulin domain</keyword>
<feature type="domain" description="Ig-like" evidence="28">
    <location>
        <begin position="317"/>
        <end position="404"/>
    </location>
</feature>
<dbReference type="Pfam" id="PF07714">
    <property type="entry name" value="PK_Tyr_Ser-Thr"/>
    <property type="match status" value="1"/>
</dbReference>
<feature type="active site" description="Proton acceptor" evidence="20">
    <location>
        <position position="684"/>
    </location>
</feature>
<comment type="similarity">
    <text evidence="19">Belongs to the protein kinase superfamily. Tyr protein kinase family. Fibroblast growth factor receptor subfamily.</text>
</comment>
<dbReference type="GO" id="GO:0005886">
    <property type="term" value="C:plasma membrane"/>
    <property type="evidence" value="ECO:0007669"/>
    <property type="project" value="TreeGrafter"/>
</dbReference>
<dbReference type="InterPro" id="IPR008266">
    <property type="entry name" value="Tyr_kinase_AS"/>
</dbReference>
<keyword evidence="2" id="KW-0597">Phosphoprotein</keyword>
<accession>A0A8F2EGB9</accession>
<dbReference type="PANTHER" id="PTHR24416:SF550">
    <property type="entry name" value="FIBROBLAST GROWTH FACTOR RECEPTOR HOMOLOG 1-RELATED"/>
    <property type="match status" value="1"/>
</dbReference>
<organism evidence="29">
    <name type="scientific">Alitta virens</name>
    <name type="common">Sandworm</name>
    <name type="synonym">Nereis virens</name>
    <dbReference type="NCBI Taxonomy" id="880429"/>
    <lineage>
        <taxon>Eukaryota</taxon>
        <taxon>Metazoa</taxon>
        <taxon>Spiralia</taxon>
        <taxon>Lophotrochozoa</taxon>
        <taxon>Annelida</taxon>
        <taxon>Polychaeta</taxon>
        <taxon>Errantia</taxon>
        <taxon>Phyllodocida</taxon>
        <taxon>Nereididae</taxon>
        <taxon>Alitta</taxon>
    </lineage>
</organism>
<dbReference type="Pfam" id="PF13927">
    <property type="entry name" value="Ig_3"/>
    <property type="match status" value="1"/>
</dbReference>
<comment type="function">
    <text evidence="18">Receptor for basic fibroblast growth factor.</text>
</comment>
<dbReference type="InterPro" id="IPR050122">
    <property type="entry name" value="RTK"/>
</dbReference>
<dbReference type="Gene3D" id="2.60.40.10">
    <property type="entry name" value="Immunoglobulins"/>
    <property type="match status" value="3"/>
</dbReference>
<evidence type="ECO:0000313" key="29">
    <source>
        <dbReference type="EMBL" id="QWT43346.1"/>
    </source>
</evidence>
<feature type="region of interest" description="Disordered" evidence="24">
    <location>
        <begin position="837"/>
        <end position="868"/>
    </location>
</feature>
<dbReference type="PROSITE" id="PS00109">
    <property type="entry name" value="PROTEIN_KINASE_TYR"/>
    <property type="match status" value="1"/>
</dbReference>
<dbReference type="EMBL" id="MZ234758">
    <property type="protein sequence ID" value="QWT43346.1"/>
    <property type="molecule type" value="mRNA"/>
</dbReference>
<dbReference type="FunFam" id="2.60.40.10:FF:000020">
    <property type="entry name" value="Fibroblast growth factor receptor"/>
    <property type="match status" value="1"/>
</dbReference>
<evidence type="ECO:0000256" key="5">
    <source>
        <dbReference type="ARBA" id="ARBA00022729"/>
    </source>
</evidence>
<evidence type="ECO:0000256" key="23">
    <source>
        <dbReference type="PROSITE-ProRule" id="PRU10141"/>
    </source>
</evidence>
<keyword evidence="3 19" id="KW-0808">Transferase</keyword>
<feature type="region of interest" description="Disordered" evidence="24">
    <location>
        <begin position="37"/>
        <end position="70"/>
    </location>
</feature>